<accession>A0A0V1N6Y7</accession>
<evidence type="ECO:0000313" key="2">
    <source>
        <dbReference type="Proteomes" id="UP000054843"/>
    </source>
</evidence>
<evidence type="ECO:0000313" key="1">
    <source>
        <dbReference type="EMBL" id="KRZ79722.1"/>
    </source>
</evidence>
<gene>
    <name evidence="1" type="ORF">T10_6501</name>
</gene>
<name>A0A0V1N6Y7_9BILA</name>
<proteinExistence type="predicted"/>
<protein>
    <submittedName>
        <fullName evidence="1">Uncharacterized protein</fullName>
    </submittedName>
</protein>
<dbReference type="Proteomes" id="UP000054843">
    <property type="component" value="Unassembled WGS sequence"/>
</dbReference>
<dbReference type="EMBL" id="JYDO01000005">
    <property type="protein sequence ID" value="KRZ79722.1"/>
    <property type="molecule type" value="Genomic_DNA"/>
</dbReference>
<reference evidence="1 2" key="1">
    <citation type="submission" date="2015-01" db="EMBL/GenBank/DDBJ databases">
        <title>Evolution of Trichinella species and genotypes.</title>
        <authorList>
            <person name="Korhonen P.K."/>
            <person name="Edoardo P."/>
            <person name="Giuseppe L.R."/>
            <person name="Gasser R.B."/>
        </authorList>
    </citation>
    <scope>NUCLEOTIDE SEQUENCE [LARGE SCALE GENOMIC DNA]</scope>
    <source>
        <strain evidence="1">ISS1980</strain>
    </source>
</reference>
<keyword evidence="2" id="KW-1185">Reference proteome</keyword>
<organism evidence="1 2">
    <name type="scientific">Trichinella papuae</name>
    <dbReference type="NCBI Taxonomy" id="268474"/>
    <lineage>
        <taxon>Eukaryota</taxon>
        <taxon>Metazoa</taxon>
        <taxon>Ecdysozoa</taxon>
        <taxon>Nematoda</taxon>
        <taxon>Enoplea</taxon>
        <taxon>Dorylaimia</taxon>
        <taxon>Trichinellida</taxon>
        <taxon>Trichinellidae</taxon>
        <taxon>Trichinella</taxon>
    </lineage>
</organism>
<dbReference type="AlphaFoldDB" id="A0A0V1N6Y7"/>
<comment type="caution">
    <text evidence="1">The sequence shown here is derived from an EMBL/GenBank/DDBJ whole genome shotgun (WGS) entry which is preliminary data.</text>
</comment>
<sequence>MAHVSWPSFSYIHKRIEHTRVLFEVRKYLFVICKSMDG</sequence>